<dbReference type="HOGENOM" id="CLU_056576_0_0_1"/>
<name>M2QV46_CERS8</name>
<organism evidence="2 3">
    <name type="scientific">Ceriporiopsis subvermispora (strain B)</name>
    <name type="common">White-rot fungus</name>
    <name type="synonym">Gelatoporia subvermispora</name>
    <dbReference type="NCBI Taxonomy" id="914234"/>
    <lineage>
        <taxon>Eukaryota</taxon>
        <taxon>Fungi</taxon>
        <taxon>Dikarya</taxon>
        <taxon>Basidiomycota</taxon>
        <taxon>Agaricomycotina</taxon>
        <taxon>Agaricomycetes</taxon>
        <taxon>Polyporales</taxon>
        <taxon>Gelatoporiaceae</taxon>
        <taxon>Gelatoporia</taxon>
    </lineage>
</organism>
<sequence>MSAPHFTITPGPELTAADLATCASFFSEHYGRWSPSPDVDERLRTYPLRWGRPIRMTANKLQAACLGEIARARTVLVKFVQDDEPRGHVFATAWDCDDETVGWITQLVVHRDHRRQYIATGLLAQLKMHPLIAPARFVGVLSSHPVTCHTVAKVFGPPLAGIARLPLAPLAAHARTILAASPVPYIAVSAPHGSLFDPACADGSVSSANTTFLIDHAGFRDALELFEARNAWPLGALPQGHEFLVIVDRQKGDQK</sequence>
<dbReference type="CDD" id="cd04301">
    <property type="entry name" value="NAT_SF"/>
    <property type="match status" value="1"/>
</dbReference>
<dbReference type="InterPro" id="IPR000182">
    <property type="entry name" value="GNAT_dom"/>
</dbReference>
<evidence type="ECO:0000313" key="3">
    <source>
        <dbReference type="Proteomes" id="UP000016930"/>
    </source>
</evidence>
<keyword evidence="3" id="KW-1185">Reference proteome</keyword>
<dbReference type="EMBL" id="KB445799">
    <property type="protein sequence ID" value="EMD35925.1"/>
    <property type="molecule type" value="Genomic_DNA"/>
</dbReference>
<dbReference type="STRING" id="914234.M2QV46"/>
<evidence type="ECO:0000259" key="1">
    <source>
        <dbReference type="Pfam" id="PF00583"/>
    </source>
</evidence>
<feature type="domain" description="N-acetyltransferase" evidence="1">
    <location>
        <begin position="69"/>
        <end position="126"/>
    </location>
</feature>
<dbReference type="Proteomes" id="UP000016930">
    <property type="component" value="Unassembled WGS sequence"/>
</dbReference>
<accession>M2QV46</accession>
<dbReference type="OrthoDB" id="2019666at2759"/>
<dbReference type="Gene3D" id="3.40.630.30">
    <property type="match status" value="1"/>
</dbReference>
<gene>
    <name evidence="2" type="ORF">CERSUDRAFT_156662</name>
</gene>
<dbReference type="GO" id="GO:0016747">
    <property type="term" value="F:acyltransferase activity, transferring groups other than amino-acyl groups"/>
    <property type="evidence" value="ECO:0007669"/>
    <property type="project" value="InterPro"/>
</dbReference>
<dbReference type="InterPro" id="IPR016181">
    <property type="entry name" value="Acyl_CoA_acyltransferase"/>
</dbReference>
<dbReference type="AlphaFoldDB" id="M2QV46"/>
<dbReference type="Pfam" id="PF00583">
    <property type="entry name" value="Acetyltransf_1"/>
    <property type="match status" value="1"/>
</dbReference>
<evidence type="ECO:0000313" key="2">
    <source>
        <dbReference type="EMBL" id="EMD35925.1"/>
    </source>
</evidence>
<reference evidence="2 3" key="1">
    <citation type="journal article" date="2012" name="Proc. Natl. Acad. Sci. U.S.A.">
        <title>Comparative genomics of Ceriporiopsis subvermispora and Phanerochaete chrysosporium provide insight into selective ligninolysis.</title>
        <authorList>
            <person name="Fernandez-Fueyo E."/>
            <person name="Ruiz-Duenas F.J."/>
            <person name="Ferreira P."/>
            <person name="Floudas D."/>
            <person name="Hibbett D.S."/>
            <person name="Canessa P."/>
            <person name="Larrondo L.F."/>
            <person name="James T.Y."/>
            <person name="Seelenfreund D."/>
            <person name="Lobos S."/>
            <person name="Polanco R."/>
            <person name="Tello M."/>
            <person name="Honda Y."/>
            <person name="Watanabe T."/>
            <person name="Watanabe T."/>
            <person name="Ryu J.S."/>
            <person name="Kubicek C.P."/>
            <person name="Schmoll M."/>
            <person name="Gaskell J."/>
            <person name="Hammel K.E."/>
            <person name="St John F.J."/>
            <person name="Vanden Wymelenberg A."/>
            <person name="Sabat G."/>
            <person name="Splinter BonDurant S."/>
            <person name="Syed K."/>
            <person name="Yadav J.S."/>
            <person name="Doddapaneni H."/>
            <person name="Subramanian V."/>
            <person name="Lavin J.L."/>
            <person name="Oguiza J.A."/>
            <person name="Perez G."/>
            <person name="Pisabarro A.G."/>
            <person name="Ramirez L."/>
            <person name="Santoyo F."/>
            <person name="Master E."/>
            <person name="Coutinho P.M."/>
            <person name="Henrissat B."/>
            <person name="Lombard V."/>
            <person name="Magnuson J.K."/>
            <person name="Kuees U."/>
            <person name="Hori C."/>
            <person name="Igarashi K."/>
            <person name="Samejima M."/>
            <person name="Held B.W."/>
            <person name="Barry K.W."/>
            <person name="LaButti K.M."/>
            <person name="Lapidus A."/>
            <person name="Lindquist E.A."/>
            <person name="Lucas S.M."/>
            <person name="Riley R."/>
            <person name="Salamov A.A."/>
            <person name="Hoffmeister D."/>
            <person name="Schwenk D."/>
            <person name="Hadar Y."/>
            <person name="Yarden O."/>
            <person name="de Vries R.P."/>
            <person name="Wiebenga A."/>
            <person name="Stenlid J."/>
            <person name="Eastwood D."/>
            <person name="Grigoriev I.V."/>
            <person name="Berka R.M."/>
            <person name="Blanchette R.A."/>
            <person name="Kersten P."/>
            <person name="Martinez A.T."/>
            <person name="Vicuna R."/>
            <person name="Cullen D."/>
        </authorList>
    </citation>
    <scope>NUCLEOTIDE SEQUENCE [LARGE SCALE GENOMIC DNA]</scope>
    <source>
        <strain evidence="2 3">B</strain>
    </source>
</reference>
<protein>
    <recommendedName>
        <fullName evidence="1">N-acetyltransferase domain-containing protein</fullName>
    </recommendedName>
</protein>
<proteinExistence type="predicted"/>
<dbReference type="SUPFAM" id="SSF55729">
    <property type="entry name" value="Acyl-CoA N-acyltransferases (Nat)"/>
    <property type="match status" value="1"/>
</dbReference>